<dbReference type="OrthoDB" id="7181295at2"/>
<feature type="domain" description="Flagellar hook-associated protein FlgK helical" evidence="8">
    <location>
        <begin position="2"/>
        <end position="93"/>
    </location>
</feature>
<organism evidence="9 10">
    <name type="scientific">Elstera litoralis</name>
    <dbReference type="NCBI Taxonomy" id="552518"/>
    <lineage>
        <taxon>Bacteria</taxon>
        <taxon>Pseudomonadati</taxon>
        <taxon>Pseudomonadota</taxon>
        <taxon>Alphaproteobacteria</taxon>
        <taxon>Rhodospirillales</taxon>
        <taxon>Rhodospirillaceae</taxon>
        <taxon>Elstera</taxon>
    </lineage>
</organism>
<dbReference type="Proteomes" id="UP000033774">
    <property type="component" value="Unassembled WGS sequence"/>
</dbReference>
<dbReference type="PANTHER" id="PTHR30033">
    <property type="entry name" value="FLAGELLAR HOOK-ASSOCIATED PROTEIN 1"/>
    <property type="match status" value="1"/>
</dbReference>
<evidence type="ECO:0000256" key="2">
    <source>
        <dbReference type="ARBA" id="ARBA00004613"/>
    </source>
</evidence>
<dbReference type="PANTHER" id="PTHR30033:SF2">
    <property type="entry name" value="FLAGELLAR HOOK PROTEIN"/>
    <property type="match status" value="1"/>
</dbReference>
<dbReference type="RefSeq" id="WP_045777247.1">
    <property type="nucleotide sequence ID" value="NZ_LAJY01000681.1"/>
</dbReference>
<dbReference type="AlphaFoldDB" id="A0A0F3INZ2"/>
<protein>
    <recommendedName>
        <fullName evidence="4">Flagellar hook-associated protein 1</fullName>
    </recommendedName>
</protein>
<dbReference type="SUPFAM" id="SSF64518">
    <property type="entry name" value="Phase 1 flagellin"/>
    <property type="match status" value="1"/>
</dbReference>
<name>A0A0F3INZ2_9PROT</name>
<evidence type="ECO:0000259" key="7">
    <source>
        <dbReference type="Pfam" id="PF06429"/>
    </source>
</evidence>
<keyword evidence="5" id="KW-0964">Secreted</keyword>
<evidence type="ECO:0000259" key="8">
    <source>
        <dbReference type="Pfam" id="PF22638"/>
    </source>
</evidence>
<comment type="similarity">
    <text evidence="3">Belongs to the flagella basal body rod proteins family.</text>
</comment>
<keyword evidence="6" id="KW-0975">Bacterial flagellum</keyword>
<evidence type="ECO:0000313" key="9">
    <source>
        <dbReference type="EMBL" id="KJV08263.1"/>
    </source>
</evidence>
<accession>A0A0F3INZ2</accession>
<dbReference type="InterPro" id="IPR053927">
    <property type="entry name" value="FlgK_helical"/>
</dbReference>
<dbReference type="EMBL" id="LAJY01000681">
    <property type="protein sequence ID" value="KJV08263.1"/>
    <property type="molecule type" value="Genomic_DNA"/>
</dbReference>
<dbReference type="GO" id="GO:0005198">
    <property type="term" value="F:structural molecule activity"/>
    <property type="evidence" value="ECO:0007669"/>
    <property type="project" value="InterPro"/>
</dbReference>
<dbReference type="Pfam" id="PF22638">
    <property type="entry name" value="FlgK_D1"/>
    <property type="match status" value="1"/>
</dbReference>
<comment type="caution">
    <text evidence="9">The sequence shown here is derived from an EMBL/GenBank/DDBJ whole genome shotgun (WGS) entry which is preliminary data.</text>
</comment>
<evidence type="ECO:0000256" key="5">
    <source>
        <dbReference type="ARBA" id="ARBA00022525"/>
    </source>
</evidence>
<comment type="subcellular location">
    <subcellularLocation>
        <location evidence="1">Bacterial flagellum</location>
    </subcellularLocation>
    <subcellularLocation>
        <location evidence="2">Secreted</location>
    </subcellularLocation>
</comment>
<dbReference type="InterPro" id="IPR010930">
    <property type="entry name" value="Flg_bb/hook_C_dom"/>
</dbReference>
<evidence type="ECO:0000256" key="3">
    <source>
        <dbReference type="ARBA" id="ARBA00009677"/>
    </source>
</evidence>
<sequence>NMDIQTFRRDTGEMVVFTKAGRILVDGTAVQLSYSTPNTMNTADNIPSISINGQTQIDIKSEFRDGKIAGLITSVDTTLKGVANQLNQLAESLYGNSARTSGVVDEAQFSATGTSYPFGRLATTPNNNSGTVTSPTYIDISRTGGATFQLGVNFNIGDTITFNNGATARIDAVDTNSASGNLRFKVSNWTGGFTVASPANQWATNIGVTAVPANTANVTGLDDGFRLFANVDITHYSSTTGSYEFRDAAASISLHADLDPSKGGNAGLLALANDPFTKNLAKTLSDTFTAVQAIGQSIGGVSSGSYSYASYAKSMVSQNAIVASKTSADADFQVEFVRSLQSQASELEGVNVDEEMANLVTYQNAYSASARVVTTINEMFDTLLGIGA</sequence>
<dbReference type="GO" id="GO:0044780">
    <property type="term" value="P:bacterial-type flagellum assembly"/>
    <property type="evidence" value="ECO:0007669"/>
    <property type="project" value="InterPro"/>
</dbReference>
<feature type="non-terminal residue" evidence="9">
    <location>
        <position position="1"/>
    </location>
</feature>
<dbReference type="GO" id="GO:0005576">
    <property type="term" value="C:extracellular region"/>
    <property type="evidence" value="ECO:0007669"/>
    <property type="project" value="UniProtKB-SubCell"/>
</dbReference>
<dbReference type="Pfam" id="PF06429">
    <property type="entry name" value="Flg_bbr_C"/>
    <property type="match status" value="1"/>
</dbReference>
<gene>
    <name evidence="9" type="ORF">VZ95_18925</name>
</gene>
<reference evidence="9 10" key="1">
    <citation type="submission" date="2015-03" db="EMBL/GenBank/DDBJ databases">
        <title>Draft genome sequence of Elstera litoralis.</title>
        <authorList>
            <person name="Rahalkar M.C."/>
            <person name="Dhakephalkar P.K."/>
            <person name="Pore S.D."/>
            <person name="Arora P."/>
            <person name="Kapse N.G."/>
            <person name="Pandit P.S."/>
        </authorList>
    </citation>
    <scope>NUCLEOTIDE SEQUENCE [LARGE SCALE GENOMIC DNA]</scope>
    <source>
        <strain evidence="9 10">Dia-1</strain>
    </source>
</reference>
<dbReference type="GO" id="GO:0009424">
    <property type="term" value="C:bacterial-type flagellum hook"/>
    <property type="evidence" value="ECO:0007669"/>
    <property type="project" value="InterPro"/>
</dbReference>
<evidence type="ECO:0000256" key="6">
    <source>
        <dbReference type="ARBA" id="ARBA00023143"/>
    </source>
</evidence>
<proteinExistence type="inferred from homology"/>
<evidence type="ECO:0000256" key="4">
    <source>
        <dbReference type="ARBA" id="ARBA00016244"/>
    </source>
</evidence>
<evidence type="ECO:0000313" key="10">
    <source>
        <dbReference type="Proteomes" id="UP000033774"/>
    </source>
</evidence>
<feature type="domain" description="Flagellar basal-body/hook protein C-terminal" evidence="7">
    <location>
        <begin position="341"/>
        <end position="385"/>
    </location>
</feature>
<evidence type="ECO:0000256" key="1">
    <source>
        <dbReference type="ARBA" id="ARBA00004365"/>
    </source>
</evidence>
<keyword evidence="10" id="KW-1185">Reference proteome</keyword>
<dbReference type="InterPro" id="IPR002371">
    <property type="entry name" value="FlgK"/>
</dbReference>